<dbReference type="InterPro" id="IPR003593">
    <property type="entry name" value="AAA+_ATPase"/>
</dbReference>
<evidence type="ECO:0000256" key="3">
    <source>
        <dbReference type="ARBA" id="ARBA00007913"/>
    </source>
</evidence>
<evidence type="ECO:0000256" key="4">
    <source>
        <dbReference type="ARBA" id="ARBA00012551"/>
    </source>
</evidence>
<keyword evidence="10" id="KW-0539">Nucleus</keyword>
<comment type="subcellular location">
    <subcellularLocation>
        <location evidence="2">Cytoplasm</location>
    </subcellularLocation>
    <subcellularLocation>
        <location evidence="1">Nucleus</location>
    </subcellularLocation>
</comment>
<dbReference type="SMART" id="SM00382">
    <property type="entry name" value="AAA"/>
    <property type="match status" value="1"/>
</dbReference>
<proteinExistence type="inferred from homology"/>
<evidence type="ECO:0000313" key="14">
    <source>
        <dbReference type="Proteomes" id="UP000239156"/>
    </source>
</evidence>
<comment type="caution">
    <text evidence="13">The sequence shown here is derived from an EMBL/GenBank/DDBJ whole genome shotgun (WGS) entry which is preliminary data.</text>
</comment>
<comment type="similarity">
    <text evidence="3">Belongs to the DNA2/NAM7 helicase family.</text>
</comment>
<dbReference type="Pfam" id="PF21138">
    <property type="entry name" value="SMUBP-2_HCS1_1B"/>
    <property type="match status" value="1"/>
</dbReference>
<dbReference type="PANTHER" id="PTHR43788">
    <property type="entry name" value="DNA2/NAM7 HELICASE FAMILY MEMBER"/>
    <property type="match status" value="1"/>
</dbReference>
<dbReference type="InterPro" id="IPR047187">
    <property type="entry name" value="SF1_C_Upf1"/>
</dbReference>
<evidence type="ECO:0000256" key="9">
    <source>
        <dbReference type="ARBA" id="ARBA00022840"/>
    </source>
</evidence>
<evidence type="ECO:0000313" key="13">
    <source>
        <dbReference type="EMBL" id="POW07607.1"/>
    </source>
</evidence>
<dbReference type="GO" id="GO:0005634">
    <property type="term" value="C:nucleus"/>
    <property type="evidence" value="ECO:0007669"/>
    <property type="project" value="UniProtKB-SubCell"/>
</dbReference>
<evidence type="ECO:0000256" key="7">
    <source>
        <dbReference type="ARBA" id="ARBA00022801"/>
    </source>
</evidence>
<dbReference type="InterPro" id="IPR027417">
    <property type="entry name" value="P-loop_NTPase"/>
</dbReference>
<dbReference type="GO" id="GO:0005737">
    <property type="term" value="C:cytoplasm"/>
    <property type="evidence" value="ECO:0007669"/>
    <property type="project" value="UniProtKB-SubCell"/>
</dbReference>
<feature type="non-terminal residue" evidence="13">
    <location>
        <position position="1"/>
    </location>
</feature>
<evidence type="ECO:0000256" key="11">
    <source>
        <dbReference type="SAM" id="MobiDB-lite"/>
    </source>
</evidence>
<dbReference type="VEuPathDB" id="FungiDB:PSHT_05238"/>
<evidence type="ECO:0000259" key="12">
    <source>
        <dbReference type="SMART" id="SM00382"/>
    </source>
</evidence>
<dbReference type="CDD" id="cd18808">
    <property type="entry name" value="SF1_C_Upf1"/>
    <property type="match status" value="1"/>
</dbReference>
<feature type="domain" description="AAA+ ATPase" evidence="12">
    <location>
        <begin position="490"/>
        <end position="701"/>
    </location>
</feature>
<dbReference type="InterPro" id="IPR041679">
    <property type="entry name" value="DNA2/NAM7-like_C"/>
</dbReference>
<keyword evidence="7" id="KW-0378">Hydrolase</keyword>
<dbReference type="Proteomes" id="UP000239156">
    <property type="component" value="Unassembled WGS sequence"/>
</dbReference>
<keyword evidence="9" id="KW-0067">ATP-binding</keyword>
<organism evidence="13 14">
    <name type="scientific">Puccinia striiformis</name>
    <dbReference type="NCBI Taxonomy" id="27350"/>
    <lineage>
        <taxon>Eukaryota</taxon>
        <taxon>Fungi</taxon>
        <taxon>Dikarya</taxon>
        <taxon>Basidiomycota</taxon>
        <taxon>Pucciniomycotina</taxon>
        <taxon>Pucciniomycetes</taxon>
        <taxon>Pucciniales</taxon>
        <taxon>Pucciniaceae</taxon>
        <taxon>Puccinia</taxon>
    </lineage>
</organism>
<dbReference type="GO" id="GO:0003723">
    <property type="term" value="F:RNA binding"/>
    <property type="evidence" value="ECO:0007669"/>
    <property type="project" value="InterPro"/>
</dbReference>
<sequence length="1063" mass="117534">TDAKQDVREKRWSGATGTASYDLLRSQDIHYPSQTFRANMTNPKDLRSWFDGHIKLLKLERDSEKQEFDLLTSEKVKRGQTKLLERMGISIGALGVRSTNIGLGGKTIVELERPAQYHTDPKLPYHTLRSGVPVGIIDHELGSKKPSRKSPTSSDKELKMIEGVVSKVTETSIAVTISSLKEDSDQLELPARCPGLIQRSSRAQNTDSVEQPSPFPSRIKLADTATFDRLEQTMDQVCGACENAGLLGPPPEEDNQLPPDDCAPMTFMKLLQQAFQNQLLTRHCDPPDVVDRSEEHNESPPDNKSSADDPVPVTETLVVRFCIYDKLTEHCLGIFAYGRSCTRGHQAGGGRLFTNKQDQNKALNRVWDRLPAVDRSAEDDKVAADISIPADEKRLIAALNVNEPLSAGVPESNSFTELYMRSPLDVAKTKIVKNNSRKSSIALTDLMRTLLGIDPIKMMSEEEINQVDLPAVVRNLNSSQEYAVKHALSPCPVTLVFGPPGTGKTHTLVSIIAALYARGDRIIIAAASNLAIDNIAERLLELKLPITRLGHPARVLESLSSSTLEYQLNTSDESEIIRDLKKEINQNLSKLSAQGKERVRGKARGLVYKDVQELRKDYRQRERGHTRNIIKCARIVCATAHGAGSRQLDNEKFDVVIIDESTQAFEAACWIPIVKAKSKLILAGDPLQLPPTVKSMKPRPAKSQKKTPADPTPSKNKKGKVEKGGNKPIAKTPAEAEPDVKIPDAVEPDVKIPDTVKPDIKISVEAQVDVKASAEAELASKDDSEDDQSDSDELSPEIKKISLKTPLRRPLMKRPRTLETTMFYRLLKFEPQISCLLNVQYRMHEMIMKFPSDELYESKLKAADLVAGHLLKDLPNVTHEETDGIADPVLLIDTAGSFMFDRAADEGGEGSLLNENEAELVVQRVNALIECGVLATQIMVISPYAAQVSLLNSLLKPQFPSLAIGSIDSCQGRENEAVIISLCRSNAEGVVGFLSERRRLNVAMTRAKRHLTVIGDSDTLSKGGDFLKHGKLRDFLLLFTFSSIDLHHTIILLELDELARRSR</sequence>
<evidence type="ECO:0000256" key="2">
    <source>
        <dbReference type="ARBA" id="ARBA00004496"/>
    </source>
</evidence>
<dbReference type="InterPro" id="IPR048761">
    <property type="entry name" value="SMUBP-2_HCS1_1B"/>
</dbReference>
<feature type="region of interest" description="Disordered" evidence="11">
    <location>
        <begin position="687"/>
        <end position="747"/>
    </location>
</feature>
<dbReference type="InterPro" id="IPR050534">
    <property type="entry name" value="Coronavir_polyprotein_1ab"/>
</dbReference>
<dbReference type="VEuPathDB" id="FungiDB:PSTT_08182"/>
<evidence type="ECO:0000256" key="8">
    <source>
        <dbReference type="ARBA" id="ARBA00022806"/>
    </source>
</evidence>
<feature type="compositionally biased region" description="Basic and acidic residues" evidence="11">
    <location>
        <begin position="283"/>
        <end position="307"/>
    </location>
</feature>
<evidence type="ECO:0000256" key="6">
    <source>
        <dbReference type="ARBA" id="ARBA00022741"/>
    </source>
</evidence>
<evidence type="ECO:0000256" key="5">
    <source>
        <dbReference type="ARBA" id="ARBA00022490"/>
    </source>
</evidence>
<dbReference type="EMBL" id="PKSL01000073">
    <property type="protein sequence ID" value="POW07607.1"/>
    <property type="molecule type" value="Genomic_DNA"/>
</dbReference>
<evidence type="ECO:0000256" key="1">
    <source>
        <dbReference type="ARBA" id="ARBA00004123"/>
    </source>
</evidence>
<keyword evidence="5" id="KW-0963">Cytoplasm</keyword>
<feature type="region of interest" description="Disordered" evidence="11">
    <location>
        <begin position="283"/>
        <end position="310"/>
    </location>
</feature>
<feature type="compositionally biased region" description="Basic and acidic residues" evidence="11">
    <location>
        <begin position="738"/>
        <end position="747"/>
    </location>
</feature>
<dbReference type="GO" id="GO:0016787">
    <property type="term" value="F:hydrolase activity"/>
    <property type="evidence" value="ECO:0007669"/>
    <property type="project" value="UniProtKB-KW"/>
</dbReference>
<evidence type="ECO:0000256" key="10">
    <source>
        <dbReference type="ARBA" id="ARBA00023242"/>
    </source>
</evidence>
<feature type="region of interest" description="Disordered" evidence="11">
    <location>
        <begin position="774"/>
        <end position="799"/>
    </location>
</feature>
<dbReference type="Gene3D" id="2.40.30.270">
    <property type="match status" value="1"/>
</dbReference>
<feature type="compositionally biased region" description="Acidic residues" evidence="11">
    <location>
        <begin position="783"/>
        <end position="795"/>
    </location>
</feature>
<keyword evidence="8" id="KW-0347">Helicase</keyword>
<dbReference type="GO" id="GO:0043139">
    <property type="term" value="F:5'-3' DNA helicase activity"/>
    <property type="evidence" value="ECO:0007669"/>
    <property type="project" value="TreeGrafter"/>
</dbReference>
<dbReference type="Pfam" id="PF13086">
    <property type="entry name" value="AAA_11"/>
    <property type="match status" value="1"/>
</dbReference>
<accession>A0A2S4VDN4</accession>
<name>A0A2S4VDN4_9BASI</name>
<dbReference type="GO" id="GO:0005524">
    <property type="term" value="F:ATP binding"/>
    <property type="evidence" value="ECO:0007669"/>
    <property type="project" value="UniProtKB-KW"/>
</dbReference>
<dbReference type="Gene3D" id="3.40.50.300">
    <property type="entry name" value="P-loop containing nucleotide triphosphate hydrolases"/>
    <property type="match status" value="2"/>
</dbReference>
<dbReference type="SUPFAM" id="SSF52540">
    <property type="entry name" value="P-loop containing nucleoside triphosphate hydrolases"/>
    <property type="match status" value="2"/>
</dbReference>
<protein>
    <recommendedName>
        <fullName evidence="4">DNA helicase</fullName>
        <ecNumber evidence="4">3.6.4.12</ecNumber>
    </recommendedName>
</protein>
<keyword evidence="14" id="KW-1185">Reference proteome</keyword>
<gene>
    <name evidence="13" type="ORF">PSTT_08182</name>
</gene>
<feature type="compositionally biased region" description="Basic residues" evidence="11">
    <location>
        <begin position="696"/>
        <end position="705"/>
    </location>
</feature>
<dbReference type="EC" id="3.6.4.12" evidence="4"/>
<keyword evidence="6" id="KW-0547">Nucleotide-binding</keyword>
<dbReference type="PANTHER" id="PTHR43788:SF8">
    <property type="entry name" value="DNA-BINDING PROTEIN SMUBP-2"/>
    <property type="match status" value="1"/>
</dbReference>
<dbReference type="Pfam" id="PF13087">
    <property type="entry name" value="AAA_12"/>
    <property type="match status" value="1"/>
</dbReference>
<dbReference type="AlphaFoldDB" id="A0A2S4VDN4"/>
<reference evidence="13" key="1">
    <citation type="submission" date="2017-12" db="EMBL/GenBank/DDBJ databases">
        <title>Gene loss provides genomic basis for host adaptation in cereal stripe rust fungi.</title>
        <authorList>
            <person name="Xia C."/>
        </authorList>
    </citation>
    <scope>NUCLEOTIDE SEQUENCE [LARGE SCALE GENOMIC DNA]</scope>
    <source>
        <strain evidence="13">93-210</strain>
    </source>
</reference>
<dbReference type="InterPro" id="IPR041677">
    <property type="entry name" value="DNA2/NAM7_AAA_11"/>
</dbReference>